<name>A0A846TXI7_9MOLU</name>
<reference evidence="1 2" key="1">
    <citation type="submission" date="2020-04" db="EMBL/GenBank/DDBJ databases">
        <title>Complete genome sequence of Spiroplasma platyhelix ATCC 51748, an insect isolate.</title>
        <authorList>
            <person name="Green E.A."/>
            <person name="Klassen J.L."/>
        </authorList>
    </citation>
    <scope>NUCLEOTIDE SEQUENCE [LARGE SCALE GENOMIC DNA]</scope>
    <source>
        <strain evidence="1 2">PALS-1</strain>
    </source>
</reference>
<dbReference type="AlphaFoldDB" id="A0A846TXI7"/>
<protein>
    <submittedName>
        <fullName evidence="1">Uncharacterized protein</fullName>
    </submittedName>
</protein>
<organism evidence="1 2">
    <name type="scientific">Spiroplasma platyhelix PALS-1</name>
    <dbReference type="NCBI Taxonomy" id="1276218"/>
    <lineage>
        <taxon>Bacteria</taxon>
        <taxon>Bacillati</taxon>
        <taxon>Mycoplasmatota</taxon>
        <taxon>Mollicutes</taxon>
        <taxon>Entomoplasmatales</taxon>
        <taxon>Spiroplasmataceae</taxon>
        <taxon>Spiroplasma</taxon>
    </lineage>
</organism>
<proteinExistence type="predicted"/>
<dbReference type="EMBL" id="JAAVVK010000002">
    <property type="protein sequence ID" value="NKE38791.1"/>
    <property type="molecule type" value="Genomic_DNA"/>
</dbReference>
<evidence type="ECO:0000313" key="2">
    <source>
        <dbReference type="Proteomes" id="UP000584587"/>
    </source>
</evidence>
<gene>
    <name evidence="1" type="ORF">HER12_03425</name>
</gene>
<accession>A0A846TXI7</accession>
<comment type="caution">
    <text evidence="1">The sequence shown here is derived from an EMBL/GenBank/DDBJ whole genome shotgun (WGS) entry which is preliminary data.</text>
</comment>
<evidence type="ECO:0000313" key="1">
    <source>
        <dbReference type="EMBL" id="NKE38791.1"/>
    </source>
</evidence>
<keyword evidence="2" id="KW-1185">Reference proteome</keyword>
<dbReference type="RefSeq" id="WP_168105261.1">
    <property type="nucleotide sequence ID" value="NZ_CP051215.1"/>
</dbReference>
<dbReference type="Proteomes" id="UP000584587">
    <property type="component" value="Unassembled WGS sequence"/>
</dbReference>
<sequence>MSINEIIKKYLPVENQKLLYANKQYNYCSAYSYQNCSNCKEIKPVKCCKKLVYQSAKQISEQRWHVYFLCGDSHLVIRWVLIDDSSISVGKIKN</sequence>